<name>A0A1M4V7P6_9FIRM</name>
<proteinExistence type="predicted"/>
<feature type="transmembrane region" description="Helical" evidence="1">
    <location>
        <begin position="220"/>
        <end position="253"/>
    </location>
</feature>
<keyword evidence="1" id="KW-0472">Membrane</keyword>
<accession>A0A1M4V7P6</accession>
<dbReference type="EMBL" id="FQUG01000003">
    <property type="protein sequence ID" value="SHE64907.1"/>
    <property type="molecule type" value="Genomic_DNA"/>
</dbReference>
<evidence type="ECO:0000313" key="3">
    <source>
        <dbReference type="EMBL" id="SHE64907.1"/>
    </source>
</evidence>
<evidence type="ECO:0000256" key="1">
    <source>
        <dbReference type="SAM" id="Phobius"/>
    </source>
</evidence>
<feature type="transmembrane region" description="Helical" evidence="1">
    <location>
        <begin position="390"/>
        <end position="413"/>
    </location>
</feature>
<dbReference type="AlphaFoldDB" id="A0A1M4V7P6"/>
<feature type="transmembrane region" description="Helical" evidence="1">
    <location>
        <begin position="175"/>
        <end position="200"/>
    </location>
</feature>
<feature type="transmembrane region" description="Helical" evidence="1">
    <location>
        <begin position="56"/>
        <end position="80"/>
    </location>
</feature>
<feature type="transmembrane region" description="Helical" evidence="1">
    <location>
        <begin position="134"/>
        <end position="155"/>
    </location>
</feature>
<keyword evidence="1" id="KW-0812">Transmembrane</keyword>
<feature type="domain" description="Dicarboxylate carrier MatC N-terminal" evidence="2">
    <location>
        <begin position="2"/>
        <end position="149"/>
    </location>
</feature>
<keyword evidence="4" id="KW-1185">Reference proteome</keyword>
<dbReference type="InterPro" id="IPR009827">
    <property type="entry name" value="MatC_N"/>
</dbReference>
<feature type="transmembrane region" description="Helical" evidence="1">
    <location>
        <begin position="27"/>
        <end position="44"/>
    </location>
</feature>
<sequence length="418" mass="43857">MMSMEIFSLLLLLAAIALGFLRRMNTGLLSIAFALVLGHAAGIPDKAVIAGFNSSLFLILLGVTYLFSIAQLNGSLALLAEKVVALTGRRTALVPVVIYFFSTVLSALGPGTVPTIAIMMVFSMTLAAEMKISPVMLAALVVLGSSGGGISPLAATGIIAKNLCEQIGILDVEKIFLLNGVLSMTVYAAVVYIVLGGWKLRSEHTISLSELPAFNRNQKITLAGISVMVVLVMFFHFNVGLTSFFVAAVLSFLRVADEAEALKKVPWGTLLLIGGVSVLMNLIIKLGGIELLAETLASIMTPSTSTAIMGITAGCMSWCSSSSGVVMPTLIPAIPDLFAKLGGFNEIEMATAVSMISHCAGISPLSTGGGLALAAYSASAKVFGNDLQKLFVQLFAVSACGVFFLSFLAWLGLFRWLL</sequence>
<dbReference type="Pfam" id="PF07158">
    <property type="entry name" value="MatC_N"/>
    <property type="match status" value="1"/>
</dbReference>
<gene>
    <name evidence="3" type="ORF">SAMN02745190_00909</name>
</gene>
<dbReference type="STRING" id="1123243.SAMN02745190_00909"/>
<protein>
    <submittedName>
        <fullName evidence="3">Transporter, UIT1 family (TC 9.B.48)</fullName>
    </submittedName>
</protein>
<reference evidence="3 4" key="1">
    <citation type="submission" date="2016-11" db="EMBL/GenBank/DDBJ databases">
        <authorList>
            <person name="Jaros S."/>
            <person name="Januszkiewicz K."/>
            <person name="Wedrychowicz H."/>
        </authorList>
    </citation>
    <scope>NUCLEOTIDE SEQUENCE [LARGE SCALE GENOMIC DNA]</scope>
    <source>
        <strain evidence="3 4">DSM 10502</strain>
    </source>
</reference>
<feature type="transmembrane region" description="Helical" evidence="1">
    <location>
        <begin position="265"/>
        <end position="284"/>
    </location>
</feature>
<evidence type="ECO:0000259" key="2">
    <source>
        <dbReference type="Pfam" id="PF07158"/>
    </source>
</evidence>
<evidence type="ECO:0000313" key="4">
    <source>
        <dbReference type="Proteomes" id="UP000184404"/>
    </source>
</evidence>
<feature type="transmembrane region" description="Helical" evidence="1">
    <location>
        <begin position="92"/>
        <end position="122"/>
    </location>
</feature>
<organism evidence="3 4">
    <name type="scientific">Schwartzia succinivorans DSM 10502</name>
    <dbReference type="NCBI Taxonomy" id="1123243"/>
    <lineage>
        <taxon>Bacteria</taxon>
        <taxon>Bacillati</taxon>
        <taxon>Bacillota</taxon>
        <taxon>Negativicutes</taxon>
        <taxon>Selenomonadales</taxon>
        <taxon>Selenomonadaceae</taxon>
        <taxon>Schwartzia</taxon>
    </lineage>
</organism>
<keyword evidence="1" id="KW-1133">Transmembrane helix</keyword>
<dbReference type="Proteomes" id="UP000184404">
    <property type="component" value="Unassembled WGS sequence"/>
</dbReference>